<name>A0A0F9ULU0_9ZZZZ</name>
<sequence length="84" mass="9001">MSRITNLFRLIVQLAVGLTALVFVLACAFGPILLLFAVHDWTLGPEESDMAVALVVAGNGTGIAGCLIVTRVGRFFTRDKGEHE</sequence>
<dbReference type="EMBL" id="LAZR01000129">
    <property type="protein sequence ID" value="KKN88432.1"/>
    <property type="molecule type" value="Genomic_DNA"/>
</dbReference>
<keyword evidence="1" id="KW-0472">Membrane</keyword>
<accession>A0A0F9ULU0</accession>
<feature type="transmembrane region" description="Helical" evidence="1">
    <location>
        <begin position="50"/>
        <end position="70"/>
    </location>
</feature>
<organism evidence="2">
    <name type="scientific">marine sediment metagenome</name>
    <dbReference type="NCBI Taxonomy" id="412755"/>
    <lineage>
        <taxon>unclassified sequences</taxon>
        <taxon>metagenomes</taxon>
        <taxon>ecological metagenomes</taxon>
    </lineage>
</organism>
<comment type="caution">
    <text evidence="2">The sequence shown here is derived from an EMBL/GenBank/DDBJ whole genome shotgun (WGS) entry which is preliminary data.</text>
</comment>
<evidence type="ECO:0000256" key="1">
    <source>
        <dbReference type="SAM" id="Phobius"/>
    </source>
</evidence>
<gene>
    <name evidence="2" type="ORF">LCGC14_0249950</name>
</gene>
<evidence type="ECO:0000313" key="2">
    <source>
        <dbReference type="EMBL" id="KKN88432.1"/>
    </source>
</evidence>
<dbReference type="PROSITE" id="PS51257">
    <property type="entry name" value="PROKAR_LIPOPROTEIN"/>
    <property type="match status" value="1"/>
</dbReference>
<keyword evidence="1" id="KW-1133">Transmembrane helix</keyword>
<keyword evidence="1" id="KW-0812">Transmembrane</keyword>
<proteinExistence type="predicted"/>
<reference evidence="2" key="1">
    <citation type="journal article" date="2015" name="Nature">
        <title>Complex archaea that bridge the gap between prokaryotes and eukaryotes.</title>
        <authorList>
            <person name="Spang A."/>
            <person name="Saw J.H."/>
            <person name="Jorgensen S.L."/>
            <person name="Zaremba-Niedzwiedzka K."/>
            <person name="Martijn J."/>
            <person name="Lind A.E."/>
            <person name="van Eijk R."/>
            <person name="Schleper C."/>
            <person name="Guy L."/>
            <person name="Ettema T.J."/>
        </authorList>
    </citation>
    <scope>NUCLEOTIDE SEQUENCE</scope>
</reference>
<dbReference type="AlphaFoldDB" id="A0A0F9ULU0"/>
<feature type="transmembrane region" description="Helical" evidence="1">
    <location>
        <begin position="12"/>
        <end position="38"/>
    </location>
</feature>
<protein>
    <submittedName>
        <fullName evidence="2">Uncharacterized protein</fullName>
    </submittedName>
</protein>